<dbReference type="InterPro" id="IPR013752">
    <property type="entry name" value="KPA_reductase"/>
</dbReference>
<dbReference type="InterPro" id="IPR013328">
    <property type="entry name" value="6PGD_dom2"/>
</dbReference>
<dbReference type="InterPro" id="IPR036873">
    <property type="entry name" value="Rhodanese-like_dom_sf"/>
</dbReference>
<dbReference type="InterPro" id="IPR036291">
    <property type="entry name" value="NAD(P)-bd_dom_sf"/>
</dbReference>
<dbReference type="InterPro" id="IPR045078">
    <property type="entry name" value="TST/MPST-like"/>
</dbReference>
<dbReference type="Gene3D" id="1.10.1040.10">
    <property type="entry name" value="N-(1-d-carboxylethyl)-l-norvaline Dehydrogenase, domain 2"/>
    <property type="match status" value="1"/>
</dbReference>
<dbReference type="InterPro" id="IPR008927">
    <property type="entry name" value="6-PGluconate_DH-like_C_sf"/>
</dbReference>
<evidence type="ECO:0000256" key="2">
    <source>
        <dbReference type="ARBA" id="ARBA00022737"/>
    </source>
</evidence>
<comment type="caution">
    <text evidence="5">The sequence shown here is derived from an EMBL/GenBank/DDBJ whole genome shotgun (WGS) entry which is preliminary data.</text>
</comment>
<keyword evidence="6" id="KW-1185">Reference proteome</keyword>
<dbReference type="PANTHER" id="PTHR11364:SF27">
    <property type="entry name" value="SULFURTRANSFERASE"/>
    <property type="match status" value="1"/>
</dbReference>
<feature type="domain" description="Rhodanese" evidence="4">
    <location>
        <begin position="337"/>
        <end position="455"/>
    </location>
</feature>
<dbReference type="InterPro" id="IPR013332">
    <property type="entry name" value="KPR_N"/>
</dbReference>
<dbReference type="Gene3D" id="3.40.50.720">
    <property type="entry name" value="NAD(P)-binding Rossmann-like Domain"/>
    <property type="match status" value="1"/>
</dbReference>
<evidence type="ECO:0000259" key="4">
    <source>
        <dbReference type="PROSITE" id="PS50206"/>
    </source>
</evidence>
<dbReference type="Pfam" id="PF08546">
    <property type="entry name" value="ApbA_C"/>
    <property type="match status" value="1"/>
</dbReference>
<protein>
    <recommendedName>
        <fullName evidence="4">Rhodanese domain-containing protein</fullName>
    </recommendedName>
</protein>
<evidence type="ECO:0000313" key="6">
    <source>
        <dbReference type="Proteomes" id="UP001500192"/>
    </source>
</evidence>
<name>A0ABP9QU88_9PSEU</name>
<feature type="region of interest" description="Disordered" evidence="3">
    <location>
        <begin position="497"/>
        <end position="517"/>
    </location>
</feature>
<dbReference type="SMART" id="SM00450">
    <property type="entry name" value="RHOD"/>
    <property type="match status" value="2"/>
</dbReference>
<dbReference type="SUPFAM" id="SSF48179">
    <property type="entry name" value="6-phosphogluconate dehydrogenase C-terminal domain-like"/>
    <property type="match status" value="1"/>
</dbReference>
<dbReference type="PANTHER" id="PTHR11364">
    <property type="entry name" value="THIOSULFATE SULFERTANSFERASE"/>
    <property type="match status" value="1"/>
</dbReference>
<keyword evidence="2" id="KW-0677">Repeat</keyword>
<feature type="compositionally biased region" description="Basic and acidic residues" evidence="3">
    <location>
        <begin position="497"/>
        <end position="506"/>
    </location>
</feature>
<proteinExistence type="predicted"/>
<keyword evidence="1" id="KW-0808">Transferase</keyword>
<reference evidence="6" key="1">
    <citation type="journal article" date="2019" name="Int. J. Syst. Evol. Microbiol.">
        <title>The Global Catalogue of Microorganisms (GCM) 10K type strain sequencing project: providing services to taxonomists for standard genome sequencing and annotation.</title>
        <authorList>
            <consortium name="The Broad Institute Genomics Platform"/>
            <consortium name="The Broad Institute Genome Sequencing Center for Infectious Disease"/>
            <person name="Wu L."/>
            <person name="Ma J."/>
        </authorList>
    </citation>
    <scope>NUCLEOTIDE SEQUENCE [LARGE SCALE GENOMIC DNA]</scope>
    <source>
        <strain evidence="6">JCM 18054</strain>
    </source>
</reference>
<gene>
    <name evidence="5" type="ORF">GCM10023214_40780</name>
</gene>
<dbReference type="SUPFAM" id="SSF51735">
    <property type="entry name" value="NAD(P)-binding Rossmann-fold domains"/>
    <property type="match status" value="1"/>
</dbReference>
<dbReference type="PROSITE" id="PS00380">
    <property type="entry name" value="RHODANESE_1"/>
    <property type="match status" value="1"/>
</dbReference>
<sequence length="595" mass="63303">MRYIIIGAGAIGSTVAAQLHLAGVPVLLIVRGEHGEAIRERGLRYFRPSGEQVVRVPVAGGAEEVELKPDDVLVLATKTQDTEAVLQEWSWRPAGDGVAADLPIVSLQNGLENERAALRRFRTVFGAALWQPATFVRPGEVSADGAEKPGIFWLGRYPSGDDPRLSRIAEDFRAADFAVQLVPDLVRWKAGKLLGNLGNAVEALYGPKKRVTAQLQAEARRVFAAAGISAADLVAESEIPISLAKAVENPARPRVGSSTSQSLARGRSVEGDFLNGEIVLLGRLHGVPTPLNEAVQHRLGLAAERQEQPGTADLDELPMAVPPVLISGEELARQLESADPPVLLDVRWALGDPHGHQHYLDGHIPGAVYVDLDTELAAPPVPTEGRHPLPDIDALQAAARRWGIREGSRVVAYDNGGNLAAARAWWLLRWAGVSDVRLLDGGLPAWGDRPLETGFGPSPEPGDVVLKPGNMPVIDMDEAGQFDGVLLDARAAERYRGEQEPVDPRAGHIPGAVSAPTGENLTADGHFRPVDELAARFSSLGADGDRVAVYCGSGVTAAHEVAALAVAGIEAALYPGSWSQWSNHPDRPVVTGPNP</sequence>
<dbReference type="CDD" id="cd01449">
    <property type="entry name" value="TST_Repeat_2"/>
    <property type="match status" value="1"/>
</dbReference>
<dbReference type="InterPro" id="IPR001307">
    <property type="entry name" value="Thiosulphate_STrfase_CS"/>
</dbReference>
<dbReference type="CDD" id="cd01448">
    <property type="entry name" value="TST_Repeat_1"/>
    <property type="match status" value="1"/>
</dbReference>
<evidence type="ECO:0000313" key="5">
    <source>
        <dbReference type="EMBL" id="GAA5167132.1"/>
    </source>
</evidence>
<dbReference type="RefSeq" id="WP_346054571.1">
    <property type="nucleotide sequence ID" value="NZ_BAABIB010000077.1"/>
</dbReference>
<dbReference type="EMBL" id="BAABIB010000077">
    <property type="protein sequence ID" value="GAA5167132.1"/>
    <property type="molecule type" value="Genomic_DNA"/>
</dbReference>
<accession>A0ABP9QU88</accession>
<evidence type="ECO:0000256" key="3">
    <source>
        <dbReference type="SAM" id="MobiDB-lite"/>
    </source>
</evidence>
<dbReference type="SUPFAM" id="SSF52821">
    <property type="entry name" value="Rhodanese/Cell cycle control phosphatase"/>
    <property type="match status" value="2"/>
</dbReference>
<dbReference type="Proteomes" id="UP001500192">
    <property type="component" value="Unassembled WGS sequence"/>
</dbReference>
<feature type="domain" description="Rhodanese" evidence="4">
    <location>
        <begin position="480"/>
        <end position="590"/>
    </location>
</feature>
<dbReference type="Gene3D" id="3.40.250.10">
    <property type="entry name" value="Rhodanese-like domain"/>
    <property type="match status" value="2"/>
</dbReference>
<organism evidence="5 6">
    <name type="scientific">Amycolatopsis dongchuanensis</name>
    <dbReference type="NCBI Taxonomy" id="1070866"/>
    <lineage>
        <taxon>Bacteria</taxon>
        <taxon>Bacillati</taxon>
        <taxon>Actinomycetota</taxon>
        <taxon>Actinomycetes</taxon>
        <taxon>Pseudonocardiales</taxon>
        <taxon>Pseudonocardiaceae</taxon>
        <taxon>Amycolatopsis</taxon>
    </lineage>
</organism>
<dbReference type="InterPro" id="IPR001763">
    <property type="entry name" value="Rhodanese-like_dom"/>
</dbReference>
<dbReference type="Pfam" id="PF02558">
    <property type="entry name" value="ApbA"/>
    <property type="match status" value="1"/>
</dbReference>
<evidence type="ECO:0000256" key="1">
    <source>
        <dbReference type="ARBA" id="ARBA00022679"/>
    </source>
</evidence>
<dbReference type="PROSITE" id="PS50206">
    <property type="entry name" value="RHODANESE_3"/>
    <property type="match status" value="2"/>
</dbReference>
<dbReference type="Pfam" id="PF00581">
    <property type="entry name" value="Rhodanese"/>
    <property type="match status" value="2"/>
</dbReference>